<proteinExistence type="inferred from homology"/>
<feature type="active site" evidence="2">
    <location>
        <position position="448"/>
    </location>
</feature>
<keyword evidence="2" id="KW-0720">Serine protease</keyword>
<name>A0ABW3I7C3_9PAST</name>
<dbReference type="Pfam" id="PF05362">
    <property type="entry name" value="Lon_C"/>
    <property type="match status" value="1"/>
</dbReference>
<sequence>MNSSNQLLNWRDLRPELNIKSDINLLETTKDTDFFDLQPHAGAAIERFLKNDNSTLLLLKSEQHGQYAPLLENFIRINQPNELAIKGVKYDLKQADSFSFPEVSVEPAKSKMDNFAAKKQVATALYCDQSQLFGCIRVNSSSHDIMLSAGLVHQLNGGVLILSASNLLERFDLWHRLKQILTTKQFDWYSLNPLKIMPCDIPSYPVELKIILLANRAELATLDELDEDILQIADYAEIESYFSMENCEKQIKWASFVQQYARQNGFPAIKESGLTALYQYLARQSEDRHLINISPLKLKSILSGVVACNKNYNQSNSLSAVDFLRYFDSLSQQQGFLRECAYNEILKEQIYVATQGEIVGQINGLSVIEYAGSPASFGEPSRISCIVQFGEGEIIDVERKNELAGNIHGKGIMIAELCLANILELPSQLPFSASIVFEQSYSEIDGDSASLASFCVLVSALANLPLPQSIAVTGAIDQFGLVHSVGGVNEKIEGFFTICERRGLTGHQGVIIPTTVLNQLSLSETVVSAVKNGKFSIWTVDDVFQACQILFKRPLLSDDKNTEETSISTLINHRVQHRAEPKIRLFERLFFKR</sequence>
<dbReference type="Pfam" id="PF13654">
    <property type="entry name" value="AAA_32"/>
    <property type="match status" value="1"/>
</dbReference>
<dbReference type="RefSeq" id="WP_380818045.1">
    <property type="nucleotide sequence ID" value="NZ_JBHTJN010000001.1"/>
</dbReference>
<keyword evidence="5" id="KW-1185">Reference proteome</keyword>
<dbReference type="PROSITE" id="PS51786">
    <property type="entry name" value="LON_PROTEOLYTIC"/>
    <property type="match status" value="1"/>
</dbReference>
<comment type="caution">
    <text evidence="4">The sequence shown here is derived from an EMBL/GenBank/DDBJ whole genome shotgun (WGS) entry which is preliminary data.</text>
</comment>
<keyword evidence="2" id="KW-0378">Hydrolase</keyword>
<comment type="similarity">
    <text evidence="2">Belongs to the peptidase S16 family.</text>
</comment>
<dbReference type="InterPro" id="IPR027065">
    <property type="entry name" value="Lon_Prtase"/>
</dbReference>
<dbReference type="Gene3D" id="3.40.50.300">
    <property type="entry name" value="P-loop containing nucleotide triphosphate hydrolases"/>
    <property type="match status" value="1"/>
</dbReference>
<dbReference type="InterPro" id="IPR020568">
    <property type="entry name" value="Ribosomal_Su5_D2-typ_SF"/>
</dbReference>
<dbReference type="EMBL" id="JBHTJN010000001">
    <property type="protein sequence ID" value="MFD0965402.1"/>
    <property type="molecule type" value="Genomic_DNA"/>
</dbReference>
<organism evidence="4 5">
    <name type="scientific">Seminibacterium arietis</name>
    <dbReference type="NCBI Taxonomy" id="1173502"/>
    <lineage>
        <taxon>Bacteria</taxon>
        <taxon>Pseudomonadati</taxon>
        <taxon>Pseudomonadota</taxon>
        <taxon>Gammaproteobacteria</taxon>
        <taxon>Pasteurellales</taxon>
        <taxon>Pasteurellaceae</taxon>
        <taxon>Seminibacterium</taxon>
    </lineage>
</organism>
<dbReference type="Proteomes" id="UP001596996">
    <property type="component" value="Unassembled WGS sequence"/>
</dbReference>
<keyword evidence="1 2" id="KW-0645">Protease</keyword>
<comment type="catalytic activity">
    <reaction evidence="2">
        <text>Hydrolysis of proteins in presence of ATP.</text>
        <dbReference type="EC" id="3.4.21.53"/>
    </reaction>
</comment>
<accession>A0ABW3I7C3</accession>
<reference evidence="5" key="1">
    <citation type="journal article" date="2019" name="Int. J. Syst. Evol. Microbiol.">
        <title>The Global Catalogue of Microorganisms (GCM) 10K type strain sequencing project: providing services to taxonomists for standard genome sequencing and annotation.</title>
        <authorList>
            <consortium name="The Broad Institute Genomics Platform"/>
            <consortium name="The Broad Institute Genome Sequencing Center for Infectious Disease"/>
            <person name="Wu L."/>
            <person name="Ma J."/>
        </authorList>
    </citation>
    <scope>NUCLEOTIDE SEQUENCE [LARGE SCALE GENOMIC DNA]</scope>
    <source>
        <strain evidence="5">CCUG 61707</strain>
    </source>
</reference>
<dbReference type="InterPro" id="IPR041699">
    <property type="entry name" value="AAA_32"/>
</dbReference>
<evidence type="ECO:0000256" key="2">
    <source>
        <dbReference type="PROSITE-ProRule" id="PRU01122"/>
    </source>
</evidence>
<dbReference type="InterPro" id="IPR014721">
    <property type="entry name" value="Ribsml_uS5_D2-typ_fold_subgr"/>
</dbReference>
<dbReference type="PANTHER" id="PTHR10046">
    <property type="entry name" value="ATP DEPENDENT LON PROTEASE FAMILY MEMBER"/>
    <property type="match status" value="1"/>
</dbReference>
<gene>
    <name evidence="4" type="ORF">ACFQ02_00780</name>
</gene>
<evidence type="ECO:0000313" key="5">
    <source>
        <dbReference type="Proteomes" id="UP001596996"/>
    </source>
</evidence>
<evidence type="ECO:0000256" key="1">
    <source>
        <dbReference type="ARBA" id="ARBA00022670"/>
    </source>
</evidence>
<dbReference type="InterPro" id="IPR008269">
    <property type="entry name" value="Lon_proteolytic"/>
</dbReference>
<dbReference type="Gene3D" id="3.30.230.10">
    <property type="match status" value="1"/>
</dbReference>
<evidence type="ECO:0000259" key="3">
    <source>
        <dbReference type="PROSITE" id="PS51786"/>
    </source>
</evidence>
<dbReference type="PRINTS" id="PR00830">
    <property type="entry name" value="ENDOLAPTASE"/>
</dbReference>
<evidence type="ECO:0000313" key="4">
    <source>
        <dbReference type="EMBL" id="MFD0965402.1"/>
    </source>
</evidence>
<feature type="active site" evidence="2">
    <location>
        <position position="491"/>
    </location>
</feature>
<dbReference type="EC" id="3.4.21.53" evidence="2"/>
<protein>
    <recommendedName>
        <fullName evidence="2">endopeptidase La</fullName>
        <ecNumber evidence="2">3.4.21.53</ecNumber>
    </recommendedName>
</protein>
<feature type="domain" description="Lon proteolytic" evidence="3">
    <location>
        <begin position="356"/>
        <end position="553"/>
    </location>
</feature>
<dbReference type="SUPFAM" id="SSF54211">
    <property type="entry name" value="Ribosomal protein S5 domain 2-like"/>
    <property type="match status" value="1"/>
</dbReference>
<dbReference type="InterPro" id="IPR027417">
    <property type="entry name" value="P-loop_NTPase"/>
</dbReference>